<accession>A0A412BM23</accession>
<protein>
    <recommendedName>
        <fullName evidence="5">Response regulator</fullName>
    </recommendedName>
</protein>
<evidence type="ECO:0000313" key="2">
    <source>
        <dbReference type="EMBL" id="RHD05939.1"/>
    </source>
</evidence>
<gene>
    <name evidence="2" type="ORF">DW812_09100</name>
    <name evidence="1" type="ORF">DWY88_18540</name>
</gene>
<dbReference type="AlphaFoldDB" id="A0A412BM23"/>
<dbReference type="Proteomes" id="UP000286137">
    <property type="component" value="Unassembled WGS sequence"/>
</dbReference>
<evidence type="ECO:0000313" key="3">
    <source>
        <dbReference type="Proteomes" id="UP000284472"/>
    </source>
</evidence>
<comment type="caution">
    <text evidence="1">The sequence shown here is derived from an EMBL/GenBank/DDBJ whole genome shotgun (WGS) entry which is preliminary data.</text>
</comment>
<dbReference type="EMBL" id="QRTJ01000094">
    <property type="protein sequence ID" value="RGQ56750.1"/>
    <property type="molecule type" value="Genomic_DNA"/>
</dbReference>
<dbReference type="RefSeq" id="WP_118014628.1">
    <property type="nucleotide sequence ID" value="NZ_JAQDNS010000043.1"/>
</dbReference>
<dbReference type="EMBL" id="QSIR01000012">
    <property type="protein sequence ID" value="RHD05939.1"/>
    <property type="molecule type" value="Genomic_DNA"/>
</dbReference>
<name>A0A412BM23_MEDGN</name>
<evidence type="ECO:0000313" key="1">
    <source>
        <dbReference type="EMBL" id="RGQ56750.1"/>
    </source>
</evidence>
<evidence type="ECO:0000313" key="4">
    <source>
        <dbReference type="Proteomes" id="UP000286137"/>
    </source>
</evidence>
<sequence>MKILLFTDNKKVLEKTEKISKGWFELIWCKYNDLQKEQYPFANIVIIHFDRKNIIKGTFLPIIKIKSKMGEATPILAILDGTPQEIYSVLKAGVYDYITTIEDTWEYKKKIKELILWEWYQRTYGSEEQ</sequence>
<dbReference type="Proteomes" id="UP000284472">
    <property type="component" value="Unassembled WGS sequence"/>
</dbReference>
<organism evidence="1 4">
    <name type="scientific">Mediterraneibacter gnavus</name>
    <name type="common">Ruminococcus gnavus</name>
    <dbReference type="NCBI Taxonomy" id="33038"/>
    <lineage>
        <taxon>Bacteria</taxon>
        <taxon>Bacillati</taxon>
        <taxon>Bacillota</taxon>
        <taxon>Clostridia</taxon>
        <taxon>Lachnospirales</taxon>
        <taxon>Lachnospiraceae</taxon>
        <taxon>Mediterraneibacter</taxon>
    </lineage>
</organism>
<reference evidence="3 4" key="1">
    <citation type="submission" date="2018-08" db="EMBL/GenBank/DDBJ databases">
        <title>A genome reference for cultivated species of the human gut microbiota.</title>
        <authorList>
            <person name="Zou Y."/>
            <person name="Xue W."/>
            <person name="Luo G."/>
        </authorList>
    </citation>
    <scope>NUCLEOTIDE SEQUENCE [LARGE SCALE GENOMIC DNA]</scope>
    <source>
        <strain evidence="1 4">AF27-4BH</strain>
        <strain evidence="2 3">AM32-6</strain>
    </source>
</reference>
<proteinExistence type="predicted"/>
<evidence type="ECO:0008006" key="5">
    <source>
        <dbReference type="Google" id="ProtNLM"/>
    </source>
</evidence>